<protein>
    <recommendedName>
        <fullName evidence="1">Thymidylate kinase-like domain-containing protein</fullName>
    </recommendedName>
</protein>
<dbReference type="InterPro" id="IPR027417">
    <property type="entry name" value="P-loop_NTPase"/>
</dbReference>
<evidence type="ECO:0000313" key="3">
    <source>
        <dbReference type="Proteomes" id="UP000646738"/>
    </source>
</evidence>
<comment type="caution">
    <text evidence="2">The sequence shown here is derived from an EMBL/GenBank/DDBJ whole genome shotgun (WGS) entry which is preliminary data.</text>
</comment>
<dbReference type="SUPFAM" id="SSF52540">
    <property type="entry name" value="P-loop containing nucleoside triphosphate hydrolases"/>
    <property type="match status" value="1"/>
</dbReference>
<dbReference type="Pfam" id="PF02223">
    <property type="entry name" value="Thymidylate_kin"/>
    <property type="match status" value="1"/>
</dbReference>
<dbReference type="Gene3D" id="3.40.50.300">
    <property type="entry name" value="P-loop containing nucleotide triphosphate hydrolases"/>
    <property type="match status" value="1"/>
</dbReference>
<dbReference type="RefSeq" id="WP_189995696.1">
    <property type="nucleotide sequence ID" value="NZ_BNCB01000008.1"/>
</dbReference>
<sequence length="217" mass="24146">MTPLRAPYAPEADDGYLEPFVVLEGASGVGKTTLARLLARRLDATAIHTLTDPHTEWSEAVNRQLRPLPQFAFYLSGLLHTSDTVRQALAVGPVIADRYVSSVMACHAAVNRVRLDQVRELINPFWSYLVAPDVTFYLVSSATSLRERMRTKRDVKQDDIDLFDVPGRLDRLQANFAAVAETDPSAVLLTTDGRSPDELADAVITYLEDRRAPTDRH</sequence>
<evidence type="ECO:0000259" key="1">
    <source>
        <dbReference type="Pfam" id="PF02223"/>
    </source>
</evidence>
<evidence type="ECO:0000313" key="2">
    <source>
        <dbReference type="EMBL" id="GHI57558.1"/>
    </source>
</evidence>
<dbReference type="InterPro" id="IPR039430">
    <property type="entry name" value="Thymidylate_kin-like_dom"/>
</dbReference>
<gene>
    <name evidence="2" type="ORF">Srubr_74040</name>
</gene>
<keyword evidence="3" id="KW-1185">Reference proteome</keyword>
<dbReference type="Proteomes" id="UP000646738">
    <property type="component" value="Unassembled WGS sequence"/>
</dbReference>
<proteinExistence type="predicted"/>
<feature type="domain" description="Thymidylate kinase-like" evidence="1">
    <location>
        <begin position="23"/>
        <end position="159"/>
    </location>
</feature>
<name>A0ABQ3RNW4_STRRR</name>
<accession>A0ABQ3RNW4</accession>
<dbReference type="EMBL" id="BNEA01000015">
    <property type="protein sequence ID" value="GHI57558.1"/>
    <property type="molecule type" value="Genomic_DNA"/>
</dbReference>
<organism evidence="2 3">
    <name type="scientific">Streptomyces rubradiris</name>
    <name type="common">Streptomyces achromogenes subsp. rubradiris</name>
    <dbReference type="NCBI Taxonomy" id="285531"/>
    <lineage>
        <taxon>Bacteria</taxon>
        <taxon>Bacillati</taxon>
        <taxon>Actinomycetota</taxon>
        <taxon>Actinomycetes</taxon>
        <taxon>Kitasatosporales</taxon>
        <taxon>Streptomycetaceae</taxon>
        <taxon>Streptomyces</taxon>
    </lineage>
</organism>
<reference evidence="3" key="1">
    <citation type="submission" date="2023-07" db="EMBL/GenBank/DDBJ databases">
        <title>Whole genome shotgun sequence of Streptomyces achromogenes subsp. rubradiris NBRC 14000.</title>
        <authorList>
            <person name="Komaki H."/>
            <person name="Tamura T."/>
        </authorList>
    </citation>
    <scope>NUCLEOTIDE SEQUENCE [LARGE SCALE GENOMIC DNA]</scope>
    <source>
        <strain evidence="3">NBRC 14000</strain>
    </source>
</reference>